<feature type="compositionally biased region" description="Gly residues" evidence="1">
    <location>
        <begin position="95"/>
        <end position="106"/>
    </location>
</feature>
<sequence>MVTEVEFQLLFVGLFAAHQPVDGGIFALTEQHQLEALLVQDSDHMMEPVEVYRKDLHCGTVAMPNRKSASQGTVSPIRGPASSSSRLCSSTGSSRGLGGHGMDPPW</sequence>
<proteinExistence type="predicted"/>
<name>A0A4Z2G4P8_9TELE</name>
<feature type="region of interest" description="Disordered" evidence="1">
    <location>
        <begin position="63"/>
        <end position="106"/>
    </location>
</feature>
<reference evidence="2 3" key="1">
    <citation type="submission" date="2019-03" db="EMBL/GenBank/DDBJ databases">
        <title>First draft genome of Liparis tanakae, snailfish: a comprehensive survey of snailfish specific genes.</title>
        <authorList>
            <person name="Kim W."/>
            <person name="Song I."/>
            <person name="Jeong J.-H."/>
            <person name="Kim D."/>
            <person name="Kim S."/>
            <person name="Ryu S."/>
            <person name="Song J.Y."/>
            <person name="Lee S.K."/>
        </authorList>
    </citation>
    <scope>NUCLEOTIDE SEQUENCE [LARGE SCALE GENOMIC DNA]</scope>
    <source>
        <tissue evidence="2">Muscle</tissue>
    </source>
</reference>
<evidence type="ECO:0000313" key="2">
    <source>
        <dbReference type="EMBL" id="TNN48221.1"/>
    </source>
</evidence>
<gene>
    <name evidence="2" type="ORF">EYF80_041580</name>
</gene>
<protein>
    <submittedName>
        <fullName evidence="2">Uncharacterized protein</fullName>
    </submittedName>
</protein>
<keyword evidence="3" id="KW-1185">Reference proteome</keyword>
<evidence type="ECO:0000256" key="1">
    <source>
        <dbReference type="SAM" id="MobiDB-lite"/>
    </source>
</evidence>
<organism evidence="2 3">
    <name type="scientific">Liparis tanakae</name>
    <name type="common">Tanaka's snailfish</name>
    <dbReference type="NCBI Taxonomy" id="230148"/>
    <lineage>
        <taxon>Eukaryota</taxon>
        <taxon>Metazoa</taxon>
        <taxon>Chordata</taxon>
        <taxon>Craniata</taxon>
        <taxon>Vertebrata</taxon>
        <taxon>Euteleostomi</taxon>
        <taxon>Actinopterygii</taxon>
        <taxon>Neopterygii</taxon>
        <taxon>Teleostei</taxon>
        <taxon>Neoteleostei</taxon>
        <taxon>Acanthomorphata</taxon>
        <taxon>Eupercaria</taxon>
        <taxon>Perciformes</taxon>
        <taxon>Cottioidei</taxon>
        <taxon>Cottales</taxon>
        <taxon>Liparidae</taxon>
        <taxon>Liparis</taxon>
    </lineage>
</organism>
<feature type="compositionally biased region" description="Low complexity" evidence="1">
    <location>
        <begin position="82"/>
        <end position="94"/>
    </location>
</feature>
<evidence type="ECO:0000313" key="3">
    <source>
        <dbReference type="Proteomes" id="UP000314294"/>
    </source>
</evidence>
<comment type="caution">
    <text evidence="2">The sequence shown here is derived from an EMBL/GenBank/DDBJ whole genome shotgun (WGS) entry which is preliminary data.</text>
</comment>
<accession>A0A4Z2G4P8</accession>
<dbReference type="AlphaFoldDB" id="A0A4Z2G4P8"/>
<dbReference type="Proteomes" id="UP000314294">
    <property type="component" value="Unassembled WGS sequence"/>
</dbReference>
<dbReference type="EMBL" id="SRLO01000706">
    <property type="protein sequence ID" value="TNN48221.1"/>
    <property type="molecule type" value="Genomic_DNA"/>
</dbReference>